<evidence type="ECO:0000313" key="2">
    <source>
        <dbReference type="EMBL" id="SPC96648.1"/>
    </source>
</evidence>
<keyword evidence="1" id="KW-0472">Membrane</keyword>
<organism evidence="2">
    <name type="scientific">Fagus sylvatica</name>
    <name type="common">Beechnut</name>
    <dbReference type="NCBI Taxonomy" id="28930"/>
    <lineage>
        <taxon>Eukaryota</taxon>
        <taxon>Viridiplantae</taxon>
        <taxon>Streptophyta</taxon>
        <taxon>Embryophyta</taxon>
        <taxon>Tracheophyta</taxon>
        <taxon>Spermatophyta</taxon>
        <taxon>Magnoliopsida</taxon>
        <taxon>eudicotyledons</taxon>
        <taxon>Gunneridae</taxon>
        <taxon>Pentapetalae</taxon>
        <taxon>rosids</taxon>
        <taxon>fabids</taxon>
        <taxon>Fagales</taxon>
        <taxon>Fagaceae</taxon>
        <taxon>Fagus</taxon>
    </lineage>
</organism>
<sequence>MSSSSSTGYYANGYLCHYRARSVVRTAWTIGNFRRFRGCSTYKVQEHCGYFEWIDPPTCVRGTEIITKIIEKSSKLKKSMLIAHKREAVARRMEARAREKEMMAQERENVYACFSCVMVLNCCAACVFLVHWSSW</sequence>
<protein>
    <recommendedName>
        <fullName evidence="3">Zinc finger GRF-type domain-containing protein</fullName>
    </recommendedName>
</protein>
<keyword evidence="1" id="KW-0812">Transmembrane</keyword>
<dbReference type="EMBL" id="OIVN01001688">
    <property type="protein sequence ID" value="SPC96648.1"/>
    <property type="molecule type" value="Genomic_DNA"/>
</dbReference>
<evidence type="ECO:0000256" key="1">
    <source>
        <dbReference type="SAM" id="Phobius"/>
    </source>
</evidence>
<accession>A0A2N9GB62</accession>
<feature type="transmembrane region" description="Helical" evidence="1">
    <location>
        <begin position="110"/>
        <end position="132"/>
    </location>
</feature>
<proteinExistence type="predicted"/>
<name>A0A2N9GB62_FAGSY</name>
<evidence type="ECO:0008006" key="3">
    <source>
        <dbReference type="Google" id="ProtNLM"/>
    </source>
</evidence>
<gene>
    <name evidence="2" type="ORF">FSB_LOCUS24530</name>
</gene>
<keyword evidence="1" id="KW-1133">Transmembrane helix</keyword>
<dbReference type="AlphaFoldDB" id="A0A2N9GB62"/>
<reference evidence="2" key="1">
    <citation type="submission" date="2018-02" db="EMBL/GenBank/DDBJ databases">
        <authorList>
            <person name="Cohen D.B."/>
            <person name="Kent A.D."/>
        </authorList>
    </citation>
    <scope>NUCLEOTIDE SEQUENCE</scope>
</reference>